<reference evidence="3 4" key="1">
    <citation type="submission" date="2019-07" db="EMBL/GenBank/DDBJ databases">
        <title>Deinococcus detaillus sp. nov., isolated from humus soil in Antarctica.</title>
        <authorList>
            <person name="Zhang K."/>
        </authorList>
    </citation>
    <scope>NUCLEOTIDE SEQUENCE [LARGE SCALE GENOMIC DNA]</scope>
    <source>
        <strain evidence="3 4">H1</strain>
    </source>
</reference>
<feature type="region of interest" description="Disordered" evidence="1">
    <location>
        <begin position="213"/>
        <end position="249"/>
    </location>
</feature>
<evidence type="ECO:0000313" key="4">
    <source>
        <dbReference type="Proteomes" id="UP000316092"/>
    </source>
</evidence>
<feature type="region of interest" description="Disordered" evidence="1">
    <location>
        <begin position="98"/>
        <end position="197"/>
    </location>
</feature>
<evidence type="ECO:0000256" key="2">
    <source>
        <dbReference type="SAM" id="Phobius"/>
    </source>
</evidence>
<feature type="transmembrane region" description="Helical" evidence="2">
    <location>
        <begin position="324"/>
        <end position="343"/>
    </location>
</feature>
<protein>
    <submittedName>
        <fullName evidence="3">Uncharacterized protein</fullName>
    </submittedName>
</protein>
<dbReference type="RefSeq" id="WP_143721666.1">
    <property type="nucleotide sequence ID" value="NZ_VKDB01000023.1"/>
</dbReference>
<keyword evidence="2" id="KW-1133">Transmembrane helix</keyword>
<keyword evidence="2" id="KW-0812">Transmembrane</keyword>
<feature type="transmembrane region" description="Helical" evidence="2">
    <location>
        <begin position="291"/>
        <end position="312"/>
    </location>
</feature>
<name>A0A553UMA9_9DEIO</name>
<evidence type="ECO:0000313" key="3">
    <source>
        <dbReference type="EMBL" id="TSA81356.1"/>
    </source>
</evidence>
<dbReference type="Proteomes" id="UP000316092">
    <property type="component" value="Unassembled WGS sequence"/>
</dbReference>
<keyword evidence="2" id="KW-0472">Membrane</keyword>
<dbReference type="OrthoDB" id="68688at2"/>
<proteinExistence type="predicted"/>
<dbReference type="EMBL" id="VKDB01000023">
    <property type="protein sequence ID" value="TSA81356.1"/>
    <property type="molecule type" value="Genomic_DNA"/>
</dbReference>
<sequence length="363" mass="37533">MNDRILGALKMVGITDAPLASLDHEQQFFALTPQLLLFHGAEASSPLQQVTLRDISRIHSDHQGTLRVETSAGTSITASLLGFDPNRVQRFFQTVRDTTAHTKQQPSSPLPSAGSKMFAPAVPTPAPSASPVSNTAPQPEPIVLGERQDTGSRDASAAPNSGAKVVKIGGSAAPGGAPSPVPVPPPVSPPSSTIRIEARPPISVNAASTLNKLNPEQQPSSAKPLSPAPLPHTSAPSTPSTSAAPKAASTVPVSSALPAADLQMAAPMSDNAAQQVNRLARTARSLGAQRWTLRILALVLVVGALGIGYVLWQQGKSSQLPALWTVTIGIVTAVGLLVMAELLKMLSLLGQVVSERQGGSARD</sequence>
<organism evidence="3 4">
    <name type="scientific">Deinococcus detaillensis</name>
    <dbReference type="NCBI Taxonomy" id="2592048"/>
    <lineage>
        <taxon>Bacteria</taxon>
        <taxon>Thermotogati</taxon>
        <taxon>Deinococcota</taxon>
        <taxon>Deinococci</taxon>
        <taxon>Deinococcales</taxon>
        <taxon>Deinococcaceae</taxon>
        <taxon>Deinococcus</taxon>
    </lineage>
</organism>
<accession>A0A553UMA9</accession>
<gene>
    <name evidence="3" type="ORF">FNU79_15215</name>
</gene>
<keyword evidence="4" id="KW-1185">Reference proteome</keyword>
<feature type="compositionally biased region" description="Pro residues" evidence="1">
    <location>
        <begin position="177"/>
        <end position="189"/>
    </location>
</feature>
<dbReference type="AlphaFoldDB" id="A0A553UMA9"/>
<evidence type="ECO:0000256" key="1">
    <source>
        <dbReference type="SAM" id="MobiDB-lite"/>
    </source>
</evidence>
<feature type="compositionally biased region" description="Polar residues" evidence="1">
    <location>
        <begin position="98"/>
        <end position="107"/>
    </location>
</feature>
<feature type="compositionally biased region" description="Low complexity" evidence="1">
    <location>
        <begin position="219"/>
        <end position="249"/>
    </location>
</feature>
<comment type="caution">
    <text evidence="3">The sequence shown here is derived from an EMBL/GenBank/DDBJ whole genome shotgun (WGS) entry which is preliminary data.</text>
</comment>